<dbReference type="InterPro" id="IPR007743">
    <property type="entry name" value="Immunity-related_GTPase-like"/>
</dbReference>
<dbReference type="Proteomes" id="UP001652627">
    <property type="component" value="Chromosome 5"/>
</dbReference>
<dbReference type="InterPro" id="IPR040643">
    <property type="entry name" value="MLVIN_C"/>
</dbReference>
<dbReference type="PANTHER" id="PTHR32341:SF10">
    <property type="entry name" value="INTERFERON-INDUCIBLE GTPASE 5"/>
    <property type="match status" value="1"/>
</dbReference>
<evidence type="ECO:0000256" key="8">
    <source>
        <dbReference type="ARBA" id="ARBA00023134"/>
    </source>
</evidence>
<keyword evidence="11" id="KW-1185">Reference proteome</keyword>
<keyword evidence="5" id="KW-0547">Nucleotide-binding</keyword>
<dbReference type="PROSITE" id="PS50879">
    <property type="entry name" value="RNASE_H_1"/>
    <property type="match status" value="1"/>
</dbReference>
<evidence type="ECO:0000256" key="7">
    <source>
        <dbReference type="ARBA" id="ARBA00022801"/>
    </source>
</evidence>
<evidence type="ECO:0000259" key="9">
    <source>
        <dbReference type="PROSITE" id="PS50879"/>
    </source>
</evidence>
<keyword evidence="4" id="KW-0540">Nuclease</keyword>
<feature type="domain" description="IRG-type G" evidence="10">
    <location>
        <begin position="71"/>
        <end position="271"/>
    </location>
</feature>
<keyword evidence="3" id="KW-0548">Nucleotidyltransferase</keyword>
<evidence type="ECO:0000256" key="1">
    <source>
        <dbReference type="ARBA" id="ARBA00005429"/>
    </source>
</evidence>
<evidence type="ECO:0000256" key="5">
    <source>
        <dbReference type="ARBA" id="ARBA00022741"/>
    </source>
</evidence>
<dbReference type="GeneID" id="136992129"/>
<dbReference type="InterPro" id="IPR012337">
    <property type="entry name" value="RNaseH-like_sf"/>
</dbReference>
<evidence type="ECO:0000256" key="3">
    <source>
        <dbReference type="ARBA" id="ARBA00022695"/>
    </source>
</evidence>
<dbReference type="InterPro" id="IPR027417">
    <property type="entry name" value="P-loop_NTPase"/>
</dbReference>
<sequence length="643" mass="71183">MERDSLCSSSRFTGHPLAAAAMASAEAHLEAEALPPISEGDMNEIRAALEKGDLTAAATKAQEILANEEQIQLHIAVTGESGSGKSSFINAMRGLQDHEEGAAELGVMETTMECSPYPHPQHSHVTVWDLPGIGTPSCTPDTYLKQVHFDHYDFFIIISSSHFTQNAATLAKEIQAQGKRFYFVCSKVDQDVSNERRLYNEEGVLKAKGKQATETRSQRYDEMAVLLRIRQDCERKLARLGIRSPQVFLVCRDDFSMKYDGPRLLQTFLDDLPSEKKLSFLQCLAITSREVLRKKKEELMKYVWLKSLASCGASAVPIPSLSTAVDIAILVTSLKEYCRTFGLTEESLQKLAEQVNKPVKELTDGIKTPLDHEITKDLRLGGAFLEQSGLDDSIALGMRTALISSFVRDGKRKAGYAVVTQEKVIEAQALPPNTSARKAELIALQRAVELSKGKRVNISTDSKFAFEVVHAHGAIWKERGLLSSQGSPIKYGQTIMNLLNGVQLPQQIAITHCKAHQYGNTPVNNGNRLADKAAKDAVEGALLLVIPEKYRDLSDSTPIYQEEDERLAELLKATKNQTGWYVIQSAPVPLAVTVHPHQSGDWIYIKTWSNELLREKWKGPYQVLLTTHTAVKVQGIDSLSHCS</sequence>
<feature type="domain" description="RNase H type-1" evidence="9">
    <location>
        <begin position="355"/>
        <end position="539"/>
    </location>
</feature>
<dbReference type="InterPro" id="IPR002156">
    <property type="entry name" value="RNaseH_domain"/>
</dbReference>
<gene>
    <name evidence="12" type="primary">LOC136992129</name>
</gene>
<accession>A0ABM4EK55</accession>
<evidence type="ECO:0000259" key="10">
    <source>
        <dbReference type="PROSITE" id="PS51716"/>
    </source>
</evidence>
<dbReference type="SUPFAM" id="SSF53098">
    <property type="entry name" value="Ribonuclease H-like"/>
    <property type="match status" value="1"/>
</dbReference>
<dbReference type="PANTHER" id="PTHR32341">
    <property type="entry name" value="INTERFERON-INDUCIBLE GTPASE"/>
    <property type="match status" value="1"/>
</dbReference>
<evidence type="ECO:0000313" key="12">
    <source>
        <dbReference type="RefSeq" id="XP_067153083.1"/>
    </source>
</evidence>
<dbReference type="CDD" id="cd09273">
    <property type="entry name" value="RNase_HI_RT_Bel"/>
    <property type="match status" value="1"/>
</dbReference>
<keyword evidence="8" id="KW-0342">GTP-binding</keyword>
<dbReference type="Pfam" id="PF18697">
    <property type="entry name" value="MLVIN_C"/>
    <property type="match status" value="1"/>
</dbReference>
<dbReference type="Pfam" id="PF00075">
    <property type="entry name" value="RNase_H"/>
    <property type="match status" value="1"/>
</dbReference>
<dbReference type="Gene3D" id="3.30.420.10">
    <property type="entry name" value="Ribonuclease H-like superfamily/Ribonuclease H"/>
    <property type="match status" value="1"/>
</dbReference>
<dbReference type="InterPro" id="IPR036397">
    <property type="entry name" value="RNaseH_sf"/>
</dbReference>
<protein>
    <submittedName>
        <fullName evidence="12">Interferon-inducible GTPase 5-like</fullName>
    </submittedName>
</protein>
<keyword evidence="6" id="KW-0255">Endonuclease</keyword>
<dbReference type="Gene3D" id="2.30.30.850">
    <property type="match status" value="1"/>
</dbReference>
<dbReference type="Pfam" id="PF05049">
    <property type="entry name" value="IIGP"/>
    <property type="match status" value="1"/>
</dbReference>
<dbReference type="PROSITE" id="PS51716">
    <property type="entry name" value="G_IRG"/>
    <property type="match status" value="1"/>
</dbReference>
<proteinExistence type="inferred from homology"/>
<dbReference type="RefSeq" id="XP_067153083.1">
    <property type="nucleotide sequence ID" value="XM_067296982.1"/>
</dbReference>
<name>A0ABM4EK55_9AVES</name>
<dbReference type="InterPro" id="IPR030385">
    <property type="entry name" value="G_IRG_dom"/>
</dbReference>
<reference evidence="12" key="1">
    <citation type="submission" date="2025-08" db="UniProtKB">
        <authorList>
            <consortium name="RefSeq"/>
        </authorList>
    </citation>
    <scope>IDENTIFICATION</scope>
    <source>
        <tissue evidence="12">Blood</tissue>
    </source>
</reference>
<comment type="similarity">
    <text evidence="1">Belongs to the TRAFAC class dynamin-like GTPase superfamily. IRG family.</text>
</comment>
<evidence type="ECO:0000256" key="6">
    <source>
        <dbReference type="ARBA" id="ARBA00022759"/>
    </source>
</evidence>
<evidence type="ECO:0000313" key="11">
    <source>
        <dbReference type="Proteomes" id="UP001652627"/>
    </source>
</evidence>
<keyword evidence="7" id="KW-0378">Hydrolase</keyword>
<evidence type="ECO:0000256" key="2">
    <source>
        <dbReference type="ARBA" id="ARBA00022679"/>
    </source>
</evidence>
<dbReference type="Gene3D" id="3.40.50.300">
    <property type="entry name" value="P-loop containing nucleotide triphosphate hydrolases"/>
    <property type="match status" value="1"/>
</dbReference>
<dbReference type="InterPro" id="IPR051515">
    <property type="entry name" value="IRG"/>
</dbReference>
<organism evidence="11 12">
    <name type="scientific">Apteryx mantelli</name>
    <name type="common">North Island brown kiwi</name>
    <dbReference type="NCBI Taxonomy" id="2696672"/>
    <lineage>
        <taxon>Eukaryota</taxon>
        <taxon>Metazoa</taxon>
        <taxon>Chordata</taxon>
        <taxon>Craniata</taxon>
        <taxon>Vertebrata</taxon>
        <taxon>Euteleostomi</taxon>
        <taxon>Archelosauria</taxon>
        <taxon>Archosauria</taxon>
        <taxon>Dinosauria</taxon>
        <taxon>Saurischia</taxon>
        <taxon>Theropoda</taxon>
        <taxon>Coelurosauria</taxon>
        <taxon>Aves</taxon>
        <taxon>Palaeognathae</taxon>
        <taxon>Apterygiformes</taxon>
        <taxon>Apterygidae</taxon>
        <taxon>Apteryx</taxon>
    </lineage>
</organism>
<evidence type="ECO:0000256" key="4">
    <source>
        <dbReference type="ARBA" id="ARBA00022722"/>
    </source>
</evidence>
<dbReference type="SUPFAM" id="SSF52540">
    <property type="entry name" value="P-loop containing nucleoside triphosphate hydrolases"/>
    <property type="match status" value="1"/>
</dbReference>
<keyword evidence="2" id="KW-0808">Transferase</keyword>